<dbReference type="GO" id="GO:0016491">
    <property type="term" value="F:oxidoreductase activity"/>
    <property type="evidence" value="ECO:0007669"/>
    <property type="project" value="UniProtKB-KW"/>
</dbReference>
<dbReference type="SUPFAM" id="SSF55347">
    <property type="entry name" value="Glyceraldehyde-3-phosphate dehydrogenase-like, C-terminal domain"/>
    <property type="match status" value="1"/>
</dbReference>
<evidence type="ECO:0000259" key="2">
    <source>
        <dbReference type="Pfam" id="PF01408"/>
    </source>
</evidence>
<dbReference type="Pfam" id="PF22725">
    <property type="entry name" value="GFO_IDH_MocA_C3"/>
    <property type="match status" value="1"/>
</dbReference>
<gene>
    <name evidence="4" type="ORF">GS18_0205995</name>
</gene>
<dbReference type="SUPFAM" id="SSF51735">
    <property type="entry name" value="NAD(P)-binding Rossmann-fold domains"/>
    <property type="match status" value="1"/>
</dbReference>
<dbReference type="InterPro" id="IPR055170">
    <property type="entry name" value="GFO_IDH_MocA-like_dom"/>
</dbReference>
<dbReference type="PANTHER" id="PTHR43818:SF11">
    <property type="entry name" value="BCDNA.GH03377"/>
    <property type="match status" value="1"/>
</dbReference>
<evidence type="ECO:0000313" key="4">
    <source>
        <dbReference type="EMBL" id="KEZ54459.1"/>
    </source>
</evidence>
<keyword evidence="5" id="KW-1185">Reference proteome</keyword>
<dbReference type="Pfam" id="PF01408">
    <property type="entry name" value="GFO_IDH_MocA"/>
    <property type="match status" value="1"/>
</dbReference>
<feature type="domain" description="Gfo/Idh/MocA-like oxidoreductase N-terminal" evidence="2">
    <location>
        <begin position="8"/>
        <end position="133"/>
    </location>
</feature>
<evidence type="ECO:0000259" key="3">
    <source>
        <dbReference type="Pfam" id="PF22725"/>
    </source>
</evidence>
<evidence type="ECO:0000256" key="1">
    <source>
        <dbReference type="ARBA" id="ARBA00023002"/>
    </source>
</evidence>
<dbReference type="GO" id="GO:0000166">
    <property type="term" value="F:nucleotide binding"/>
    <property type="evidence" value="ECO:0007669"/>
    <property type="project" value="InterPro"/>
</dbReference>
<dbReference type="PANTHER" id="PTHR43818">
    <property type="entry name" value="BCDNA.GH03377"/>
    <property type="match status" value="1"/>
</dbReference>
<dbReference type="STRING" id="246786.GS18_0205995"/>
<name>A0A084H4E7_METID</name>
<dbReference type="InterPro" id="IPR050463">
    <property type="entry name" value="Gfo/Idh/MocA_oxidrdct_glycsds"/>
</dbReference>
<comment type="caution">
    <text evidence="4">The sequence shown here is derived from an EMBL/GenBank/DDBJ whole genome shotgun (WGS) entry which is preliminary data.</text>
</comment>
<feature type="domain" description="GFO/IDH/MocA-like oxidoreductase" evidence="3">
    <location>
        <begin position="142"/>
        <end position="278"/>
    </location>
</feature>
<dbReference type="Gene3D" id="3.30.360.10">
    <property type="entry name" value="Dihydrodipicolinate Reductase, domain 2"/>
    <property type="match status" value="1"/>
</dbReference>
<dbReference type="EMBL" id="JNVC02000001">
    <property type="protein sequence ID" value="KEZ54459.1"/>
    <property type="molecule type" value="Genomic_DNA"/>
</dbReference>
<dbReference type="InterPro" id="IPR036291">
    <property type="entry name" value="NAD(P)-bd_dom_sf"/>
</dbReference>
<protein>
    <submittedName>
        <fullName evidence="4">Dehydrogenase</fullName>
    </submittedName>
</protein>
<keyword evidence="1" id="KW-0560">Oxidoreductase</keyword>
<dbReference type="InterPro" id="IPR000683">
    <property type="entry name" value="Gfo/Idh/MocA-like_OxRdtase_N"/>
</dbReference>
<dbReference type="Gene3D" id="3.40.50.720">
    <property type="entry name" value="NAD(P)-binding Rossmann-like Domain"/>
    <property type="match status" value="1"/>
</dbReference>
<proteinExistence type="predicted"/>
<evidence type="ECO:0000313" key="5">
    <source>
        <dbReference type="Proteomes" id="UP000028549"/>
    </source>
</evidence>
<reference evidence="4 5" key="1">
    <citation type="journal article" date="2005" name="Int. J. Syst. Evol. Microbiol.">
        <title>Bacillus cibi sp. nov., isolated from jeotgal, a traditional Korean fermented seafood.</title>
        <authorList>
            <person name="Yoon J.H."/>
            <person name="Lee C.H."/>
            <person name="Oh T.K."/>
        </authorList>
    </citation>
    <scope>NUCLEOTIDE SEQUENCE [LARGE SCALE GENOMIC DNA]</scope>
    <source>
        <strain evidence="4 5">DSM 16189</strain>
    </source>
</reference>
<dbReference type="Proteomes" id="UP000028549">
    <property type="component" value="Unassembled WGS sequence"/>
</dbReference>
<organism evidence="4 5">
    <name type="scientific">Metabacillus indicus</name>
    <name type="common">Bacillus indicus</name>
    <dbReference type="NCBI Taxonomy" id="246786"/>
    <lineage>
        <taxon>Bacteria</taxon>
        <taxon>Bacillati</taxon>
        <taxon>Bacillota</taxon>
        <taxon>Bacilli</taxon>
        <taxon>Bacillales</taxon>
        <taxon>Bacillaceae</taxon>
        <taxon>Metabacillus</taxon>
    </lineage>
</organism>
<sequence length="386" mass="43458">MVIVLKEIRVGLVGYKFMGKAHSLGYRNVPFFFPDRARPVLKAIAGRNEEGVRKAAKELGFESYETDWRELIKRDDIDLIDIVTPNHSHAEIAIAAAEAGKHVICEKPLALNAEEAERMLAAAEKNGVVHMISHNYRFAPAVQYAKKLIEEGRLGKIYHVRATYLQDWLMDPDFPIAWRLKKEITGSGALGDIGAHIIDLTRFLVGEMTEVVGAMETFIKERPIENEPGKTGVVDVDDAASFIARFENGAMGVFEATRFAAGSRNRNCFEINGEYGSIKWDLENMNNLHVYLSEDDEGLQGFRVINCTEEVHPFADAYWPAGHIIGYEHTFVNLISELMEAISKKKSQKPDFFDGLQNQLILDAIEQSAIDKKWVSIPQRANHIRV</sequence>
<accession>A0A084H4E7</accession>
<dbReference type="AlphaFoldDB" id="A0A084H4E7"/>